<dbReference type="Proteomes" id="UP000285906">
    <property type="component" value="Unassembled WGS sequence"/>
</dbReference>
<dbReference type="EMBL" id="RAQH01000001">
    <property type="protein sequence ID" value="RKE89994.1"/>
    <property type="molecule type" value="Genomic_DNA"/>
</dbReference>
<keyword evidence="4" id="KW-1185">Reference proteome</keyword>
<dbReference type="Gene3D" id="3.80.10.10">
    <property type="entry name" value="Ribonuclease Inhibitor"/>
    <property type="match status" value="1"/>
</dbReference>
<evidence type="ECO:0000313" key="1">
    <source>
        <dbReference type="EMBL" id="GGG46908.1"/>
    </source>
</evidence>
<sequence length="422" mass="46163">MLRDKNGNIITDVAGKILKPITPPDIEWEINSNTFPPQGQATPYFRLQTKSGSNTVYFDYGDGSPIASIPFTTAVTSIPTYVYPSGVAARTVKMWFADNNNVSSLNVARQNFIGKFPENLLFYRINTIAFSNLIFDDFPLGLGGGIFPVLTLISITRNVINYIPNWITNSRVSVLQISGLNLADKTTNRLDKLIKIPNLAHLGLGSSAITTASLPTNFKNIEPLRTLGFNFNPVTTISQEINDCKQITRLSWGYDTTVNWTSSGNSVPITDWGVGIGGMNLNSFVICGNTSGQLTTTPPKGIEDCPTLRTIDYRSSYRANQARMDELVTNFYNKTVEFATLSNSSAVNGVLRKINFDISWINGASGANNRPSGTYQAPSGFSLGVNNGIPASAMEMLYVLVMHYKWVITIMNTALSGTQILS</sequence>
<evidence type="ECO:0000313" key="3">
    <source>
        <dbReference type="Proteomes" id="UP000285906"/>
    </source>
</evidence>
<dbReference type="InterPro" id="IPR032675">
    <property type="entry name" value="LRR_dom_sf"/>
</dbReference>
<evidence type="ECO:0000313" key="2">
    <source>
        <dbReference type="EMBL" id="RKE89994.1"/>
    </source>
</evidence>
<evidence type="ECO:0000313" key="4">
    <source>
        <dbReference type="Proteomes" id="UP000658202"/>
    </source>
</evidence>
<dbReference type="AlphaFoldDB" id="A0A420DDT7"/>
<reference evidence="1" key="1">
    <citation type="journal article" date="2014" name="Int. J. Syst. Evol. Microbiol.">
        <title>Complete genome of a new Firmicutes species belonging to the dominant human colonic microbiota ('Ruminococcus bicirculans') reveals two chromosomes and a selective capacity to utilize plant glucans.</title>
        <authorList>
            <consortium name="NISC Comparative Sequencing Program"/>
            <person name="Wegmann U."/>
            <person name="Louis P."/>
            <person name="Goesmann A."/>
            <person name="Henrissat B."/>
            <person name="Duncan S.H."/>
            <person name="Flint H.J."/>
        </authorList>
    </citation>
    <scope>NUCLEOTIDE SEQUENCE</scope>
    <source>
        <strain evidence="1">CCM 8490</strain>
    </source>
</reference>
<organism evidence="2 3">
    <name type="scientific">Epilithonimonas arachidiradicis</name>
    <dbReference type="NCBI Taxonomy" id="1617282"/>
    <lineage>
        <taxon>Bacteria</taxon>
        <taxon>Pseudomonadati</taxon>
        <taxon>Bacteroidota</taxon>
        <taxon>Flavobacteriia</taxon>
        <taxon>Flavobacteriales</taxon>
        <taxon>Weeksellaceae</taxon>
        <taxon>Chryseobacterium group</taxon>
        <taxon>Epilithonimonas</taxon>
    </lineage>
</organism>
<gene>
    <name evidence="2" type="ORF">BXY58_0579</name>
    <name evidence="1" type="ORF">GCM10007332_05540</name>
</gene>
<reference evidence="1" key="4">
    <citation type="submission" date="2024-05" db="EMBL/GenBank/DDBJ databases">
        <authorList>
            <person name="Sun Q."/>
            <person name="Sedlacek I."/>
        </authorList>
    </citation>
    <scope>NUCLEOTIDE SEQUENCE</scope>
    <source>
        <strain evidence="1">CCM 8490</strain>
    </source>
</reference>
<dbReference type="SUPFAM" id="SSF52047">
    <property type="entry name" value="RNI-like"/>
    <property type="match status" value="1"/>
</dbReference>
<reference evidence="2 3" key="2">
    <citation type="submission" date="2018-09" db="EMBL/GenBank/DDBJ databases">
        <title>Genomic Encyclopedia of Archaeal and Bacterial Type Strains, Phase II (KMG-II): from individual species to whole genera.</title>
        <authorList>
            <person name="Goeker M."/>
        </authorList>
    </citation>
    <scope>NUCLEOTIDE SEQUENCE [LARGE SCALE GENOMIC DNA]</scope>
    <source>
        <strain evidence="2 3">DSM 27620</strain>
    </source>
</reference>
<reference evidence="4" key="3">
    <citation type="journal article" date="2019" name="Int. J. Syst. Evol. Microbiol.">
        <title>The Global Catalogue of Microorganisms (GCM) 10K type strain sequencing project: providing services to taxonomists for standard genome sequencing and annotation.</title>
        <authorList>
            <consortium name="The Broad Institute Genomics Platform"/>
            <consortium name="The Broad Institute Genome Sequencing Center for Infectious Disease"/>
            <person name="Wu L."/>
            <person name="Ma J."/>
        </authorList>
    </citation>
    <scope>NUCLEOTIDE SEQUENCE [LARGE SCALE GENOMIC DNA]</scope>
    <source>
        <strain evidence="4">CCM 8490</strain>
    </source>
</reference>
<protein>
    <recommendedName>
        <fullName evidence="5">Leucine rich repeat (LRR) protein</fullName>
    </recommendedName>
</protein>
<dbReference type="Proteomes" id="UP000658202">
    <property type="component" value="Unassembled WGS sequence"/>
</dbReference>
<dbReference type="RefSeq" id="WP_120212276.1">
    <property type="nucleotide sequence ID" value="NZ_BMCW01000001.1"/>
</dbReference>
<accession>A0A420DDT7</accession>
<dbReference type="EMBL" id="BMCW01000001">
    <property type="protein sequence ID" value="GGG46908.1"/>
    <property type="molecule type" value="Genomic_DNA"/>
</dbReference>
<name>A0A420DDT7_9FLAO</name>
<evidence type="ECO:0008006" key="5">
    <source>
        <dbReference type="Google" id="ProtNLM"/>
    </source>
</evidence>
<proteinExistence type="predicted"/>
<dbReference type="OrthoDB" id="1237350at2"/>
<comment type="caution">
    <text evidence="2">The sequence shown here is derived from an EMBL/GenBank/DDBJ whole genome shotgun (WGS) entry which is preliminary data.</text>
</comment>